<evidence type="ECO:0000313" key="1">
    <source>
        <dbReference type="EMBL" id="AHM76713.1"/>
    </source>
</evidence>
<dbReference type="Proteomes" id="UP000230961">
    <property type="component" value="Plasmid p2_50K"/>
</dbReference>
<proteinExistence type="predicted"/>
<protein>
    <submittedName>
        <fullName evidence="1">DNA partition complex ParG</fullName>
    </submittedName>
</protein>
<dbReference type="Gene3D" id="1.10.1220.10">
    <property type="entry name" value="Met repressor-like"/>
    <property type="match status" value="1"/>
</dbReference>
<dbReference type="Pfam" id="PF09274">
    <property type="entry name" value="ParG"/>
    <property type="match status" value="1"/>
</dbReference>
<dbReference type="KEGG" id="yel:LC20_06223"/>
<geneLocation type="plasmid" evidence="2">
    <name>Plasmid2_50k</name>
</geneLocation>
<name>A0A7U4K352_YEREN</name>
<dbReference type="GO" id="GO:0006355">
    <property type="term" value="P:regulation of DNA-templated transcription"/>
    <property type="evidence" value="ECO:0007669"/>
    <property type="project" value="InterPro"/>
</dbReference>
<gene>
    <name evidence="1" type="ORF">LC20_06223</name>
</gene>
<accession>A0A7U4K352</accession>
<reference evidence="1 2" key="1">
    <citation type="submission" date="2017-11" db="EMBL/GenBank/DDBJ databases">
        <title>The complete genome sequence and comparative genome analysis of Yersinia enterocolitica strain LC20.</title>
        <authorList>
            <person name="Shi G."/>
            <person name="Su M."/>
            <person name="Liang J."/>
            <person name="Gu W."/>
            <person name="Xiao Y."/>
            <person name="Zhang Z."/>
            <person name="Qiu H."/>
            <person name="Duan R."/>
            <person name="Zhang Z."/>
            <person name="Li Y."/>
            <person name="Zhang X."/>
            <person name="Ling Y."/>
            <person name="Song L."/>
            <person name="Chen M."/>
            <person name="Zhao Y."/>
            <person name="Wu J."/>
            <person name="Jing H."/>
            <person name="Xiao J."/>
            <person name="Wang X."/>
        </authorList>
    </citation>
    <scope>NUCLEOTIDE SEQUENCE [LARGE SCALE GENOMIC DNA]</scope>
    <source>
        <strain evidence="1 2">LC20</strain>
        <plasmid evidence="2">Plasmid2_50k</plasmid>
    </source>
</reference>
<dbReference type="InterPro" id="IPR015354">
    <property type="entry name" value="DNA_partition_ParG"/>
</dbReference>
<keyword evidence="1" id="KW-0614">Plasmid</keyword>
<dbReference type="GO" id="GO:0043565">
    <property type="term" value="F:sequence-specific DNA binding"/>
    <property type="evidence" value="ECO:0007669"/>
    <property type="project" value="UniProtKB-ARBA"/>
</dbReference>
<evidence type="ECO:0000313" key="2">
    <source>
        <dbReference type="Proteomes" id="UP000230961"/>
    </source>
</evidence>
<dbReference type="AlphaFoldDB" id="A0A7U4K352"/>
<dbReference type="InterPro" id="IPR010985">
    <property type="entry name" value="Ribbon_hlx_hlx"/>
</dbReference>
<dbReference type="SUPFAM" id="SSF47598">
    <property type="entry name" value="Ribbon-helix-helix"/>
    <property type="match status" value="1"/>
</dbReference>
<sequence>MALKKQNEPKAAMSFGEHRQLDQVLNKPVKEKRIQVILDENKHTEFKMACLKNGTNITAVITELLDEWLAKNK</sequence>
<dbReference type="EMBL" id="CP007450">
    <property type="protein sequence ID" value="AHM76713.1"/>
    <property type="molecule type" value="Genomic_DNA"/>
</dbReference>
<organism evidence="1 2">
    <name type="scientific">Yersinia enterocolitica LC20</name>
    <dbReference type="NCBI Taxonomy" id="1443113"/>
    <lineage>
        <taxon>Bacteria</taxon>
        <taxon>Pseudomonadati</taxon>
        <taxon>Pseudomonadota</taxon>
        <taxon>Gammaproteobacteria</taxon>
        <taxon>Enterobacterales</taxon>
        <taxon>Yersiniaceae</taxon>
        <taxon>Yersinia</taxon>
    </lineage>
</organism>
<dbReference type="InterPro" id="IPR013321">
    <property type="entry name" value="Arc_rbn_hlx_hlx"/>
</dbReference>